<keyword evidence="1" id="KW-0812">Transmembrane</keyword>
<accession>A0A0B5DXN3</accession>
<keyword evidence="1" id="KW-1133">Transmembrane helix</keyword>
<protein>
    <recommendedName>
        <fullName evidence="4">DUF1523 domain-containing protein</fullName>
    </recommendedName>
</protein>
<dbReference type="EMBL" id="CP004393">
    <property type="protein sequence ID" value="AJE45506.1"/>
    <property type="molecule type" value="Genomic_DNA"/>
</dbReference>
<dbReference type="HOGENOM" id="CLU_112460_0_0_5"/>
<keyword evidence="3" id="KW-1185">Reference proteome</keyword>
<proteinExistence type="predicted"/>
<evidence type="ECO:0008006" key="4">
    <source>
        <dbReference type="Google" id="ProtNLM"/>
    </source>
</evidence>
<sequence>MRYVKLVLVTLLILLVGGFLHYTLPQHDIVRIVNTYEERQDISGWTSIFWQAPDNGTATIQSRDVQFIQAVTPEGRTRVYRNEDTGWGWPPYFKFDTANLYTEANDAISTKANPEWVVITHYGWRSEILSTFPNAMAIKPVAGPEVTVVPWVSAIILVFLAIVLLLVWRMLAQFRERAIDPLVEDVEEAWDAVDEKKDNAVERIKGWFRRK</sequence>
<keyword evidence="1" id="KW-0472">Membrane</keyword>
<organism evidence="2 3">
    <name type="scientific">Celeribacter indicus</name>
    <dbReference type="NCBI Taxonomy" id="1208324"/>
    <lineage>
        <taxon>Bacteria</taxon>
        <taxon>Pseudomonadati</taxon>
        <taxon>Pseudomonadota</taxon>
        <taxon>Alphaproteobacteria</taxon>
        <taxon>Rhodobacterales</taxon>
        <taxon>Roseobacteraceae</taxon>
        <taxon>Celeribacter</taxon>
    </lineage>
</organism>
<dbReference type="Pfam" id="PF07509">
    <property type="entry name" value="DUF1523"/>
    <property type="match status" value="1"/>
</dbReference>
<dbReference type="STRING" id="1208324.P73_0791"/>
<evidence type="ECO:0000313" key="2">
    <source>
        <dbReference type="EMBL" id="AJE45506.1"/>
    </source>
</evidence>
<reference evidence="2 3" key="1">
    <citation type="journal article" date="2014" name="Int. J. Syst. Evol. Microbiol.">
        <title>Celeribacter indicus sp. nov., a polycyclic aromatic hydrocarbon-degrading bacterium from deep-sea sediment and reclassification of Huaishuia halophila as Celeribacter halophilus comb. nov.</title>
        <authorList>
            <person name="Lai Q."/>
            <person name="Cao J."/>
            <person name="Yuan J."/>
            <person name="Li F."/>
            <person name="Shao Z."/>
        </authorList>
    </citation>
    <scope>NUCLEOTIDE SEQUENCE [LARGE SCALE GENOMIC DNA]</scope>
    <source>
        <strain evidence="2">P73</strain>
    </source>
</reference>
<dbReference type="InterPro" id="IPR011088">
    <property type="entry name" value="Phage_phiNM3_A0EWY4"/>
</dbReference>
<dbReference type="AlphaFoldDB" id="A0A0B5DXN3"/>
<dbReference type="OrthoDB" id="5354324at2"/>
<name>A0A0B5DXN3_9RHOB</name>
<evidence type="ECO:0000313" key="3">
    <source>
        <dbReference type="Proteomes" id="UP000031521"/>
    </source>
</evidence>
<evidence type="ECO:0000256" key="1">
    <source>
        <dbReference type="SAM" id="Phobius"/>
    </source>
</evidence>
<dbReference type="Proteomes" id="UP000031521">
    <property type="component" value="Chromosome"/>
</dbReference>
<dbReference type="RefSeq" id="WP_043868566.1">
    <property type="nucleotide sequence ID" value="NZ_CP004393.1"/>
</dbReference>
<gene>
    <name evidence="2" type="ORF">P73_0791</name>
</gene>
<feature type="transmembrane region" description="Helical" evidence="1">
    <location>
        <begin position="148"/>
        <end position="168"/>
    </location>
</feature>
<dbReference type="KEGG" id="cid:P73_0791"/>